<proteinExistence type="predicted"/>
<dbReference type="InterPro" id="IPR042202">
    <property type="entry name" value="Duffy-ag-bd_sf"/>
</dbReference>
<dbReference type="Pfam" id="PF05424">
    <property type="entry name" value="Duffy_binding"/>
    <property type="match status" value="1"/>
</dbReference>
<reference evidence="2" key="1">
    <citation type="journal article" date="2015" name="Nat. Commun.">
        <title>Ape parasite origins of human malaria virulence genes.</title>
        <authorList>
            <person name="Larremore D.B."/>
            <person name="Sundararaman S.A."/>
            <person name="Liu W."/>
            <person name="Proto W.R."/>
            <person name="Clauset A."/>
            <person name="Loy D.E."/>
            <person name="Speede S."/>
            <person name="Plenderleith L.J."/>
            <person name="Sharp P.M."/>
            <person name="Hahn B.H."/>
            <person name="Rayner J.C."/>
            <person name="Buckee C.O."/>
        </authorList>
    </citation>
    <scope>NUCLEOTIDE SEQUENCE</scope>
    <source>
        <strain evidence="2">GTggg118Y25</strain>
    </source>
</reference>
<dbReference type="GO" id="GO:0016020">
    <property type="term" value="C:membrane"/>
    <property type="evidence" value="ECO:0007669"/>
    <property type="project" value="InterPro"/>
</dbReference>
<name>A0A0N9BHU2_9APIC</name>
<dbReference type="AlphaFoldDB" id="A0A0N9BHU2"/>
<protein>
    <submittedName>
        <fullName evidence="2">Erythrocyte membrane protein 1</fullName>
    </submittedName>
</protein>
<dbReference type="SUPFAM" id="SSF140924">
    <property type="entry name" value="Duffy binding domain-like"/>
    <property type="match status" value="1"/>
</dbReference>
<dbReference type="Gene3D" id="1.20.1310.20">
    <property type="entry name" value="Duffy-antigen binding domain"/>
    <property type="match status" value="1"/>
</dbReference>
<sequence>DIVRGRDIFKSNPSIEKGLKVVFGKINEGLKKNQINDYNDNDGNYFKLRENWWNANRDQVWRALTCVAGQYAIYSTHSNNKQFFSEGKCGHGNGREPPTNLDYVPQYLR</sequence>
<accession>A0A0N9BHU2</accession>
<dbReference type="InterPro" id="IPR008602">
    <property type="entry name" value="Duffy-antigen-binding"/>
</dbReference>
<gene>
    <name evidence="2" type="primary">var</name>
</gene>
<feature type="non-terminal residue" evidence="2">
    <location>
        <position position="1"/>
    </location>
</feature>
<feature type="non-terminal residue" evidence="2">
    <location>
        <position position="109"/>
    </location>
</feature>
<evidence type="ECO:0000259" key="1">
    <source>
        <dbReference type="Pfam" id="PF05424"/>
    </source>
</evidence>
<dbReference type="EMBL" id="KP167317">
    <property type="protein sequence ID" value="ALD49323.1"/>
    <property type="molecule type" value="Genomic_DNA"/>
</dbReference>
<evidence type="ECO:0000313" key="2">
    <source>
        <dbReference type="EMBL" id="ALD49323.1"/>
    </source>
</evidence>
<feature type="domain" description="Duffy-antigen binding" evidence="1">
    <location>
        <begin position="1"/>
        <end position="109"/>
    </location>
</feature>
<dbReference type="GO" id="GO:0046789">
    <property type="term" value="F:host cell surface receptor binding"/>
    <property type="evidence" value="ECO:0007669"/>
    <property type="project" value="InterPro"/>
</dbReference>
<organism evidence="2">
    <name type="scientific">Plasmodium sp</name>
    <dbReference type="NCBI Taxonomy" id="31272"/>
    <lineage>
        <taxon>Eukaryota</taxon>
        <taxon>Sar</taxon>
        <taxon>Alveolata</taxon>
        <taxon>Apicomplexa</taxon>
        <taxon>Aconoidasida</taxon>
        <taxon>Haemosporida</taxon>
        <taxon>Plasmodiidae</taxon>
        <taxon>Plasmodium</taxon>
    </lineage>
</organism>